<dbReference type="Gene3D" id="3.30.565.10">
    <property type="entry name" value="Histidine kinase-like ATPase, C-terminal domain"/>
    <property type="match status" value="1"/>
</dbReference>
<dbReference type="SUPFAM" id="SSF55874">
    <property type="entry name" value="ATPase domain of HSP90 chaperone/DNA topoisomerase II/histidine kinase"/>
    <property type="match status" value="1"/>
</dbReference>
<dbReference type="PANTHER" id="PTHR34220">
    <property type="entry name" value="SENSOR HISTIDINE KINASE YPDA"/>
    <property type="match status" value="1"/>
</dbReference>
<name>A0A5P2FZJ4_9BACT</name>
<feature type="transmembrane region" description="Helical" evidence="1">
    <location>
        <begin position="128"/>
        <end position="150"/>
    </location>
</feature>
<gene>
    <name evidence="3" type="ORF">E0W69_009845</name>
</gene>
<feature type="transmembrane region" description="Helical" evidence="1">
    <location>
        <begin position="90"/>
        <end position="108"/>
    </location>
</feature>
<proteinExistence type="predicted"/>
<keyword evidence="1" id="KW-0812">Transmembrane</keyword>
<keyword evidence="1" id="KW-1133">Transmembrane helix</keyword>
<dbReference type="Pfam" id="PF06580">
    <property type="entry name" value="His_kinase"/>
    <property type="match status" value="1"/>
</dbReference>
<dbReference type="Proteomes" id="UP000292424">
    <property type="component" value="Chromosome"/>
</dbReference>
<feature type="transmembrane region" description="Helical" evidence="1">
    <location>
        <begin position="58"/>
        <end position="78"/>
    </location>
</feature>
<accession>A0A5P2FZJ4</accession>
<sequence>MVKFMALTKVQTDESNFLQSIMLGKTWRVARHIFCLIVIILFNYIGKQIFVEPFDTYHQIWMDLFMFAMFYVNMYFFIPQYLFKKKYSQFIFLILLSTFITYLAMVLYDQTFKKYMLDVTDSFNLLHKGLFLFPVFNLVMIAATTAIKLFQRWLTDAERINELEKENLHTELEQLKNQITPHFLFNTLNNANVLTQKDPDKASEVLVRLSSILRYQLYDSARPQVLLSSEIRFLNDMLNLEKIRRSNFIFTIGNEGNMEDFLVAPMLFTNFVENAVKYSADIEAETFIDINFRKEGNVLYFSCVNSLPLNFKKENNSVNHGIGLHNVKRRLELIYPNSYVLKNELRDKNYEINLKLLL</sequence>
<dbReference type="KEGG" id="arac:E0W69_009845"/>
<keyword evidence="1" id="KW-0472">Membrane</keyword>
<dbReference type="InterPro" id="IPR010559">
    <property type="entry name" value="Sig_transdc_His_kin_internal"/>
</dbReference>
<dbReference type="PANTHER" id="PTHR34220:SF7">
    <property type="entry name" value="SENSOR HISTIDINE KINASE YPDA"/>
    <property type="match status" value="1"/>
</dbReference>
<dbReference type="AlphaFoldDB" id="A0A5P2FZJ4"/>
<feature type="domain" description="Signal transduction histidine kinase internal region" evidence="2">
    <location>
        <begin position="171"/>
        <end position="246"/>
    </location>
</feature>
<dbReference type="InterPro" id="IPR050640">
    <property type="entry name" value="Bact_2-comp_sensor_kinase"/>
</dbReference>
<evidence type="ECO:0000259" key="2">
    <source>
        <dbReference type="Pfam" id="PF06580"/>
    </source>
</evidence>
<evidence type="ECO:0000313" key="3">
    <source>
        <dbReference type="EMBL" id="QES88946.1"/>
    </source>
</evidence>
<organism evidence="3 4">
    <name type="scientific">Rhizosphaericola mali</name>
    <dbReference type="NCBI Taxonomy" id="2545455"/>
    <lineage>
        <taxon>Bacteria</taxon>
        <taxon>Pseudomonadati</taxon>
        <taxon>Bacteroidota</taxon>
        <taxon>Chitinophagia</taxon>
        <taxon>Chitinophagales</taxon>
        <taxon>Chitinophagaceae</taxon>
        <taxon>Rhizosphaericola</taxon>
    </lineage>
</organism>
<dbReference type="GO" id="GO:0016020">
    <property type="term" value="C:membrane"/>
    <property type="evidence" value="ECO:0007669"/>
    <property type="project" value="InterPro"/>
</dbReference>
<protein>
    <submittedName>
        <fullName evidence="3">GHKL domain-containing protein</fullName>
    </submittedName>
</protein>
<feature type="transmembrane region" description="Helical" evidence="1">
    <location>
        <begin position="29"/>
        <end position="46"/>
    </location>
</feature>
<keyword evidence="4" id="KW-1185">Reference proteome</keyword>
<reference evidence="3 4" key="1">
    <citation type="submission" date="2019-09" db="EMBL/GenBank/DDBJ databases">
        <title>Complete genome sequence of Arachidicoccus sp. B3-10 isolated from apple orchard soil.</title>
        <authorList>
            <person name="Kim H.S."/>
            <person name="Han K.-I."/>
            <person name="Suh M.K."/>
            <person name="Lee K.C."/>
            <person name="Eom M.K."/>
            <person name="Kim J.-S."/>
            <person name="Kang S.W."/>
            <person name="Sin Y."/>
            <person name="Lee J.-S."/>
        </authorList>
    </citation>
    <scope>NUCLEOTIDE SEQUENCE [LARGE SCALE GENOMIC DNA]</scope>
    <source>
        <strain evidence="3 4">B3-10</strain>
    </source>
</reference>
<evidence type="ECO:0000256" key="1">
    <source>
        <dbReference type="SAM" id="Phobius"/>
    </source>
</evidence>
<dbReference type="InterPro" id="IPR036890">
    <property type="entry name" value="HATPase_C_sf"/>
</dbReference>
<dbReference type="OrthoDB" id="9792992at2"/>
<dbReference type="GO" id="GO:0000155">
    <property type="term" value="F:phosphorelay sensor kinase activity"/>
    <property type="evidence" value="ECO:0007669"/>
    <property type="project" value="InterPro"/>
</dbReference>
<evidence type="ECO:0000313" key="4">
    <source>
        <dbReference type="Proteomes" id="UP000292424"/>
    </source>
</evidence>
<dbReference type="EMBL" id="CP044016">
    <property type="protein sequence ID" value="QES88946.1"/>
    <property type="molecule type" value="Genomic_DNA"/>
</dbReference>